<dbReference type="PROSITE" id="PS51186">
    <property type="entry name" value="GNAT"/>
    <property type="match status" value="1"/>
</dbReference>
<organism evidence="2 3">
    <name type="scientific">Lentzea alba</name>
    <dbReference type="NCBI Taxonomy" id="2714351"/>
    <lineage>
        <taxon>Bacteria</taxon>
        <taxon>Bacillati</taxon>
        <taxon>Actinomycetota</taxon>
        <taxon>Actinomycetes</taxon>
        <taxon>Pseudonocardiales</taxon>
        <taxon>Pseudonocardiaceae</taxon>
        <taxon>Lentzea</taxon>
    </lineage>
</organism>
<dbReference type="AlphaFoldDB" id="A0A7C9RRU6"/>
<dbReference type="PANTHER" id="PTHR43233">
    <property type="entry name" value="FAMILY N-ACETYLTRANSFERASE, PUTATIVE (AFU_ORTHOLOGUE AFUA_6G03350)-RELATED"/>
    <property type="match status" value="1"/>
</dbReference>
<name>A0A7C9RRU6_9PSEU</name>
<comment type="caution">
    <text evidence="2">The sequence shown here is derived from an EMBL/GenBank/DDBJ whole genome shotgun (WGS) entry which is preliminary data.</text>
</comment>
<keyword evidence="2" id="KW-0808">Transferase</keyword>
<evidence type="ECO:0000259" key="1">
    <source>
        <dbReference type="PROSITE" id="PS51186"/>
    </source>
</evidence>
<dbReference type="RefSeq" id="WP_166047583.1">
    <property type="nucleotide sequence ID" value="NZ_JAAMPJ010000005.1"/>
</dbReference>
<feature type="domain" description="N-acetyltransferase" evidence="1">
    <location>
        <begin position="3"/>
        <end position="134"/>
    </location>
</feature>
<dbReference type="InterPro" id="IPR053144">
    <property type="entry name" value="Acetyltransferase_Butenolide"/>
</dbReference>
<dbReference type="Proteomes" id="UP000481360">
    <property type="component" value="Unassembled WGS sequence"/>
</dbReference>
<reference evidence="2 3" key="1">
    <citation type="submission" date="2020-03" db="EMBL/GenBank/DDBJ databases">
        <title>Isolation and identification of active actinomycetes.</title>
        <authorList>
            <person name="Sun X."/>
        </authorList>
    </citation>
    <scope>NUCLEOTIDE SEQUENCE [LARGE SCALE GENOMIC DNA]</scope>
    <source>
        <strain evidence="2 3">NEAU-D13</strain>
    </source>
</reference>
<sequence length="134" mass="14573">MTYVVRAETPPVEVYQHLRVATGLSPKSTAAATAGLAGTWHAVVAYRDDHPVGMGRVIGDGGTAFQIVDMCVLPEHQRRGLGKQIMTALMEHLRQRVPRTAYISLIADGDARHLYAKYGFVETAPDSVGMALRL</sequence>
<keyword evidence="3" id="KW-1185">Reference proteome</keyword>
<dbReference type="InterPro" id="IPR016181">
    <property type="entry name" value="Acyl_CoA_acyltransferase"/>
</dbReference>
<dbReference type="Gene3D" id="3.40.630.30">
    <property type="match status" value="1"/>
</dbReference>
<dbReference type="InterPro" id="IPR000182">
    <property type="entry name" value="GNAT_dom"/>
</dbReference>
<dbReference type="SUPFAM" id="SSF55729">
    <property type="entry name" value="Acyl-CoA N-acyltransferases (Nat)"/>
    <property type="match status" value="1"/>
</dbReference>
<evidence type="ECO:0000313" key="2">
    <source>
        <dbReference type="EMBL" id="NGY61264.1"/>
    </source>
</evidence>
<evidence type="ECO:0000313" key="3">
    <source>
        <dbReference type="Proteomes" id="UP000481360"/>
    </source>
</evidence>
<dbReference type="Pfam" id="PF13673">
    <property type="entry name" value="Acetyltransf_10"/>
    <property type="match status" value="1"/>
</dbReference>
<accession>A0A7C9RRU6</accession>
<gene>
    <name evidence="2" type="ORF">G7043_20265</name>
</gene>
<dbReference type="CDD" id="cd04301">
    <property type="entry name" value="NAT_SF"/>
    <property type="match status" value="1"/>
</dbReference>
<proteinExistence type="predicted"/>
<dbReference type="GO" id="GO:0016747">
    <property type="term" value="F:acyltransferase activity, transferring groups other than amino-acyl groups"/>
    <property type="evidence" value="ECO:0007669"/>
    <property type="project" value="InterPro"/>
</dbReference>
<dbReference type="EMBL" id="JAAMPJ010000005">
    <property type="protein sequence ID" value="NGY61264.1"/>
    <property type="molecule type" value="Genomic_DNA"/>
</dbReference>
<protein>
    <submittedName>
        <fullName evidence="2">GNAT family N-acetyltransferase</fullName>
    </submittedName>
</protein>
<dbReference type="PANTHER" id="PTHR43233:SF1">
    <property type="entry name" value="FAMILY N-ACETYLTRANSFERASE, PUTATIVE (AFU_ORTHOLOGUE AFUA_6G03350)-RELATED"/>
    <property type="match status" value="1"/>
</dbReference>